<organism evidence="4 5">
    <name type="scientific">Macrophomina phaseolina</name>
    <dbReference type="NCBI Taxonomy" id="35725"/>
    <lineage>
        <taxon>Eukaryota</taxon>
        <taxon>Fungi</taxon>
        <taxon>Dikarya</taxon>
        <taxon>Ascomycota</taxon>
        <taxon>Pezizomycotina</taxon>
        <taxon>Dothideomycetes</taxon>
        <taxon>Dothideomycetes incertae sedis</taxon>
        <taxon>Botryosphaeriales</taxon>
        <taxon>Botryosphaeriaceae</taxon>
        <taxon>Macrophomina</taxon>
    </lineage>
</organism>
<feature type="compositionally biased region" description="Polar residues" evidence="2">
    <location>
        <begin position="90"/>
        <end position="108"/>
    </location>
</feature>
<dbReference type="InterPro" id="IPR001138">
    <property type="entry name" value="Zn2Cys6_DnaBD"/>
</dbReference>
<sequence>MVKGKSTRSTPRLRASCDRCHNAKVKCIYEDERDCIRCRKRDYTCVRSMSMPVGRTPKSKTEPYPSPEEPRSPSSSDAPRSPASPYTFVGDSSATSPETDETTQFGGSMLDFSQPTFFLPEYASSFPSLELAGGGWFGAPPPLYTESPAPPTHSVPSPSSSSSSSPIGTPHQTESINTAAATSSLAFQPVSSASSHRSTSTTNSTARTCACLDILGRTLRDLQQSPVEGKTLDHVLRLNRALLQVIRDVLACPDASPHPASLDYALYACLNKLLATYHEAVYMGADAAPVRVGSYTVVDRAEDVAALKCRIVLLDVRKIAGVVEEMGARMEREGQEHAGEGGVEAWERRGRELLHRFTRNEAERVARHMCKLSGG</sequence>
<feature type="compositionally biased region" description="Low complexity" evidence="2">
    <location>
        <begin position="154"/>
        <end position="166"/>
    </location>
</feature>
<keyword evidence="5" id="KW-1185">Reference proteome</keyword>
<reference evidence="4 5" key="1">
    <citation type="journal article" date="2021" name="Nat. Commun.">
        <title>Genetic determinants of endophytism in the Arabidopsis root mycobiome.</title>
        <authorList>
            <person name="Mesny F."/>
            <person name="Miyauchi S."/>
            <person name="Thiergart T."/>
            <person name="Pickel B."/>
            <person name="Atanasova L."/>
            <person name="Karlsson M."/>
            <person name="Huettel B."/>
            <person name="Barry K.W."/>
            <person name="Haridas S."/>
            <person name="Chen C."/>
            <person name="Bauer D."/>
            <person name="Andreopoulos W."/>
            <person name="Pangilinan J."/>
            <person name="LaButti K."/>
            <person name="Riley R."/>
            <person name="Lipzen A."/>
            <person name="Clum A."/>
            <person name="Drula E."/>
            <person name="Henrissat B."/>
            <person name="Kohler A."/>
            <person name="Grigoriev I.V."/>
            <person name="Martin F.M."/>
            <person name="Hacquard S."/>
        </authorList>
    </citation>
    <scope>NUCLEOTIDE SEQUENCE [LARGE SCALE GENOMIC DNA]</scope>
    <source>
        <strain evidence="4 5">MPI-SDFR-AT-0080</strain>
    </source>
</reference>
<evidence type="ECO:0000259" key="3">
    <source>
        <dbReference type="PROSITE" id="PS00463"/>
    </source>
</evidence>
<proteinExistence type="predicted"/>
<dbReference type="InterPro" id="IPR050797">
    <property type="entry name" value="Carb_Metab_Trans_Reg"/>
</dbReference>
<evidence type="ECO:0000256" key="2">
    <source>
        <dbReference type="SAM" id="MobiDB-lite"/>
    </source>
</evidence>
<feature type="domain" description="Zn(2)-C6 fungal-type" evidence="3">
    <location>
        <begin position="16"/>
        <end position="45"/>
    </location>
</feature>
<name>A0ABQ8GRG3_9PEZI</name>
<comment type="caution">
    <text evidence="4">The sequence shown here is derived from an EMBL/GenBank/DDBJ whole genome shotgun (WGS) entry which is preliminary data.</text>
</comment>
<dbReference type="EMBL" id="JAGTJR010000002">
    <property type="protein sequence ID" value="KAH7063086.1"/>
    <property type="molecule type" value="Genomic_DNA"/>
</dbReference>
<dbReference type="Pfam" id="PF00172">
    <property type="entry name" value="Zn_clus"/>
    <property type="match status" value="1"/>
</dbReference>
<gene>
    <name evidence="4" type="ORF">B0J12DRAFT_694023</name>
</gene>
<protein>
    <recommendedName>
        <fullName evidence="3">Zn(2)-C6 fungal-type domain-containing protein</fullName>
    </recommendedName>
</protein>
<feature type="region of interest" description="Disordered" evidence="2">
    <location>
        <begin position="50"/>
        <end position="108"/>
    </location>
</feature>
<dbReference type="Gene3D" id="4.10.240.10">
    <property type="entry name" value="Zn(2)-C6 fungal-type DNA-binding domain"/>
    <property type="match status" value="1"/>
</dbReference>
<dbReference type="InterPro" id="IPR036864">
    <property type="entry name" value="Zn2-C6_fun-type_DNA-bd_sf"/>
</dbReference>
<feature type="compositionally biased region" description="Low complexity" evidence="2">
    <location>
        <begin position="72"/>
        <end position="86"/>
    </location>
</feature>
<dbReference type="CDD" id="cd00067">
    <property type="entry name" value="GAL4"/>
    <property type="match status" value="1"/>
</dbReference>
<dbReference type="PROSITE" id="PS00463">
    <property type="entry name" value="ZN2_CY6_FUNGAL_1"/>
    <property type="match status" value="1"/>
</dbReference>
<feature type="compositionally biased region" description="Pro residues" evidence="2">
    <location>
        <begin position="142"/>
        <end position="153"/>
    </location>
</feature>
<keyword evidence="1" id="KW-0539">Nucleus</keyword>
<evidence type="ECO:0000313" key="5">
    <source>
        <dbReference type="Proteomes" id="UP000774617"/>
    </source>
</evidence>
<feature type="region of interest" description="Disordered" evidence="2">
    <location>
        <begin position="142"/>
        <end position="174"/>
    </location>
</feature>
<evidence type="ECO:0000256" key="1">
    <source>
        <dbReference type="ARBA" id="ARBA00023242"/>
    </source>
</evidence>
<accession>A0ABQ8GRG3</accession>
<dbReference type="Proteomes" id="UP000774617">
    <property type="component" value="Unassembled WGS sequence"/>
</dbReference>
<dbReference type="PANTHER" id="PTHR31668">
    <property type="entry name" value="GLUCOSE TRANSPORT TRANSCRIPTION REGULATOR RGT1-RELATED-RELATED"/>
    <property type="match status" value="1"/>
</dbReference>
<evidence type="ECO:0000313" key="4">
    <source>
        <dbReference type="EMBL" id="KAH7063086.1"/>
    </source>
</evidence>
<dbReference type="SUPFAM" id="SSF57701">
    <property type="entry name" value="Zn2/Cys6 DNA-binding domain"/>
    <property type="match status" value="1"/>
</dbReference>